<accession>A0A7R8CD43</accession>
<name>A0A7R8CD43_LEPSM</name>
<evidence type="ECO:0000313" key="2">
    <source>
        <dbReference type="Proteomes" id="UP000675881"/>
    </source>
</evidence>
<gene>
    <name evidence="1" type="ORF">LSAA_1934</name>
</gene>
<keyword evidence="2" id="KW-1185">Reference proteome</keyword>
<dbReference type="AlphaFoldDB" id="A0A7R8CD43"/>
<dbReference type="OrthoDB" id="201621at2759"/>
<protein>
    <submittedName>
        <fullName evidence="1">(salmon louse) hypothetical protein</fullName>
    </submittedName>
</protein>
<dbReference type="EMBL" id="HG994580">
    <property type="protein sequence ID" value="CAF2777399.1"/>
    <property type="molecule type" value="Genomic_DNA"/>
</dbReference>
<dbReference type="Proteomes" id="UP000675881">
    <property type="component" value="Chromosome 1"/>
</dbReference>
<reference evidence="1" key="1">
    <citation type="submission" date="2021-02" db="EMBL/GenBank/DDBJ databases">
        <authorList>
            <person name="Bekaert M."/>
        </authorList>
    </citation>
    <scope>NUCLEOTIDE SEQUENCE</scope>
    <source>
        <strain evidence="1">IoA-00</strain>
    </source>
</reference>
<evidence type="ECO:0000313" key="1">
    <source>
        <dbReference type="EMBL" id="CAF2777399.1"/>
    </source>
</evidence>
<organism evidence="1 2">
    <name type="scientific">Lepeophtheirus salmonis</name>
    <name type="common">Salmon louse</name>
    <name type="synonym">Caligus salmonis</name>
    <dbReference type="NCBI Taxonomy" id="72036"/>
    <lineage>
        <taxon>Eukaryota</taxon>
        <taxon>Metazoa</taxon>
        <taxon>Ecdysozoa</taxon>
        <taxon>Arthropoda</taxon>
        <taxon>Crustacea</taxon>
        <taxon>Multicrustacea</taxon>
        <taxon>Hexanauplia</taxon>
        <taxon>Copepoda</taxon>
        <taxon>Siphonostomatoida</taxon>
        <taxon>Caligidae</taxon>
        <taxon>Lepeophtheirus</taxon>
    </lineage>
</organism>
<sequence>MPDISGSSLAIELELIVEKGYVSDVKITLPRGMLDPDYDLANILYGQPFTRELPFVVHKSLNEVPEEKRSFLIQCVEESIRDLISGCYKSGDFGDILRKASKTYKYNHKSLSSQYKFSELVDLYKEVKNELK</sequence>
<proteinExistence type="predicted"/>